<dbReference type="Proteomes" id="UP000481153">
    <property type="component" value="Unassembled WGS sequence"/>
</dbReference>
<evidence type="ECO:0000313" key="3">
    <source>
        <dbReference type="Proteomes" id="UP000481153"/>
    </source>
</evidence>
<dbReference type="VEuPathDB" id="FungiDB:AeMF1_018956"/>
<feature type="compositionally biased region" description="Basic and acidic residues" evidence="1">
    <location>
        <begin position="133"/>
        <end position="142"/>
    </location>
</feature>
<evidence type="ECO:0000256" key="1">
    <source>
        <dbReference type="SAM" id="MobiDB-lite"/>
    </source>
</evidence>
<gene>
    <name evidence="2" type="ORF">Ae201684_004696</name>
</gene>
<organism evidence="2 3">
    <name type="scientific">Aphanomyces euteiches</name>
    <dbReference type="NCBI Taxonomy" id="100861"/>
    <lineage>
        <taxon>Eukaryota</taxon>
        <taxon>Sar</taxon>
        <taxon>Stramenopiles</taxon>
        <taxon>Oomycota</taxon>
        <taxon>Saprolegniomycetes</taxon>
        <taxon>Saprolegniales</taxon>
        <taxon>Verrucalvaceae</taxon>
        <taxon>Aphanomyces</taxon>
    </lineage>
</organism>
<sequence>MLARATREKQRAGPWSDVEIALIKRLSHDFKNGLLRNVPNGTSIRPWLAIQLRCHPMRISKKFPKESDLLGIHNYTFDEELERSIPTAVKYVRDLELQELDDKFKAQVVLERAGKFRQRRRRRKAKPSTSTKIVKDEPTKTHEKPPVFAWHSHIDDVFHEFKAALALESVEHIPTTIDKEAAQCMTMDCSWTTNDDFVLAKSFPLLSIDAGDATMIEDGNFVVFL</sequence>
<proteinExistence type="predicted"/>
<protein>
    <submittedName>
        <fullName evidence="2">Uncharacterized protein</fullName>
    </submittedName>
</protein>
<dbReference type="AlphaFoldDB" id="A0A6G0XGW4"/>
<evidence type="ECO:0000313" key="2">
    <source>
        <dbReference type="EMBL" id="KAF0739513.1"/>
    </source>
</evidence>
<reference evidence="2 3" key="1">
    <citation type="submission" date="2019-07" db="EMBL/GenBank/DDBJ databases">
        <title>Genomics analysis of Aphanomyces spp. identifies a new class of oomycete effector associated with host adaptation.</title>
        <authorList>
            <person name="Gaulin E."/>
        </authorList>
    </citation>
    <scope>NUCLEOTIDE SEQUENCE [LARGE SCALE GENOMIC DNA]</scope>
    <source>
        <strain evidence="2 3">ATCC 201684</strain>
    </source>
</reference>
<feature type="region of interest" description="Disordered" evidence="1">
    <location>
        <begin position="118"/>
        <end position="142"/>
    </location>
</feature>
<keyword evidence="3" id="KW-1185">Reference proteome</keyword>
<comment type="caution">
    <text evidence="2">The sequence shown here is derived from an EMBL/GenBank/DDBJ whole genome shotgun (WGS) entry which is preliminary data.</text>
</comment>
<accession>A0A6G0XGW4</accession>
<dbReference type="PANTHER" id="PTHR35213">
    <property type="entry name" value="RING-TYPE DOMAIN-CONTAINING PROTEIN-RELATED"/>
    <property type="match status" value="1"/>
</dbReference>
<dbReference type="EMBL" id="VJMJ01000063">
    <property type="protein sequence ID" value="KAF0739513.1"/>
    <property type="molecule type" value="Genomic_DNA"/>
</dbReference>
<name>A0A6G0XGW4_9STRA</name>